<sequence>MVPFPFKLSSFPQISYTKEELTNVFKKNDINGDGKLSWLEMIAAFEELGSRWPWFRAKDGFAHADQGKNGYIDIKTELELLVDYAYKCNYTKKN</sequence>
<dbReference type="PROSITE" id="PS50222">
    <property type="entry name" value="EF_HAND_2"/>
    <property type="match status" value="1"/>
</dbReference>
<dbReference type="InterPro" id="IPR011992">
    <property type="entry name" value="EF-hand-dom_pair"/>
</dbReference>
<comment type="caution">
    <text evidence="3">The sequence shown here is derived from an EMBL/GenBank/DDBJ whole genome shotgun (WGS) entry which is preliminary data.</text>
</comment>
<reference evidence="3" key="1">
    <citation type="submission" date="2020-12" db="EMBL/GenBank/DDBJ databases">
        <title>WGS assembly of Carya illinoinensis cv. Pawnee.</title>
        <authorList>
            <person name="Platts A."/>
            <person name="Shu S."/>
            <person name="Wright S."/>
            <person name="Barry K."/>
            <person name="Edger P."/>
            <person name="Pires J.C."/>
            <person name="Schmutz J."/>
        </authorList>
    </citation>
    <scope>NUCLEOTIDE SEQUENCE</scope>
    <source>
        <tissue evidence="3">Leaf</tissue>
    </source>
</reference>
<dbReference type="GO" id="GO:0005509">
    <property type="term" value="F:calcium ion binding"/>
    <property type="evidence" value="ECO:0007669"/>
    <property type="project" value="InterPro"/>
</dbReference>
<keyword evidence="1" id="KW-0106">Calcium</keyword>
<evidence type="ECO:0000259" key="2">
    <source>
        <dbReference type="PROSITE" id="PS50222"/>
    </source>
</evidence>
<dbReference type="Proteomes" id="UP000811246">
    <property type="component" value="Chromosome 15"/>
</dbReference>
<evidence type="ECO:0000313" key="3">
    <source>
        <dbReference type="EMBL" id="KAG6626576.1"/>
    </source>
</evidence>
<protein>
    <recommendedName>
        <fullName evidence="2">EF-hand domain-containing protein</fullName>
    </recommendedName>
</protein>
<feature type="domain" description="EF-hand" evidence="2">
    <location>
        <begin position="16"/>
        <end position="51"/>
    </location>
</feature>
<dbReference type="Gene3D" id="1.10.238.10">
    <property type="entry name" value="EF-hand"/>
    <property type="match status" value="1"/>
</dbReference>
<dbReference type="EMBL" id="CM031823">
    <property type="protein sequence ID" value="KAG6626576.1"/>
    <property type="molecule type" value="Genomic_DNA"/>
</dbReference>
<keyword evidence="5" id="KW-1185">Reference proteome</keyword>
<reference evidence="4" key="2">
    <citation type="submission" date="2021-01" db="EMBL/GenBank/DDBJ databases">
        <authorList>
            <person name="Lovell J.T."/>
            <person name="Bentley N."/>
            <person name="Bhattarai G."/>
            <person name="Jenkins J.W."/>
            <person name="Sreedasyam A."/>
            <person name="Alarcon Y."/>
            <person name="Bock C."/>
            <person name="Boston L."/>
            <person name="Carlson J."/>
            <person name="Cervantes K."/>
            <person name="Clermont K."/>
            <person name="Krom N."/>
            <person name="Kubenka K."/>
            <person name="Mamidi S."/>
            <person name="Mattison C."/>
            <person name="Monteros M."/>
            <person name="Pisani C."/>
            <person name="Plott C."/>
            <person name="Rajasekar S."/>
            <person name="Rhein H.S."/>
            <person name="Rohla C."/>
            <person name="Song M."/>
            <person name="Hilaire R.S."/>
            <person name="Shu S."/>
            <person name="Wells L."/>
            <person name="Wang X."/>
            <person name="Webber J."/>
            <person name="Heerema R.J."/>
            <person name="Klein P."/>
            <person name="Conner P."/>
            <person name="Grauke L."/>
            <person name="Grimwood J."/>
            <person name="Schmutz J."/>
            <person name="Randall J.J."/>
        </authorList>
    </citation>
    <scope>NUCLEOTIDE SEQUENCE</scope>
    <source>
        <tissue evidence="4">Leaf</tissue>
    </source>
</reference>
<dbReference type="OrthoDB" id="26525at2759"/>
<evidence type="ECO:0000313" key="5">
    <source>
        <dbReference type="Proteomes" id="UP000811609"/>
    </source>
</evidence>
<dbReference type="PROSITE" id="PS00018">
    <property type="entry name" value="EF_HAND_1"/>
    <property type="match status" value="1"/>
</dbReference>
<evidence type="ECO:0000313" key="4">
    <source>
        <dbReference type="EMBL" id="KAG6674704.1"/>
    </source>
</evidence>
<organism evidence="3 5">
    <name type="scientific">Carya illinoinensis</name>
    <name type="common">Pecan</name>
    <dbReference type="NCBI Taxonomy" id="32201"/>
    <lineage>
        <taxon>Eukaryota</taxon>
        <taxon>Viridiplantae</taxon>
        <taxon>Streptophyta</taxon>
        <taxon>Embryophyta</taxon>
        <taxon>Tracheophyta</taxon>
        <taxon>Spermatophyta</taxon>
        <taxon>Magnoliopsida</taxon>
        <taxon>eudicotyledons</taxon>
        <taxon>Gunneridae</taxon>
        <taxon>Pentapetalae</taxon>
        <taxon>rosids</taxon>
        <taxon>fabids</taxon>
        <taxon>Fagales</taxon>
        <taxon>Juglandaceae</taxon>
        <taxon>Carya</taxon>
    </lineage>
</organism>
<dbReference type="SUPFAM" id="SSF47473">
    <property type="entry name" value="EF-hand"/>
    <property type="match status" value="1"/>
</dbReference>
<accession>A0A8T1N4L0</accession>
<dbReference type="Proteomes" id="UP000811609">
    <property type="component" value="Chromosome 15"/>
</dbReference>
<dbReference type="AlphaFoldDB" id="A0A8T1N4L0"/>
<evidence type="ECO:0000256" key="1">
    <source>
        <dbReference type="ARBA" id="ARBA00022837"/>
    </source>
</evidence>
<dbReference type="InterPro" id="IPR002048">
    <property type="entry name" value="EF_hand_dom"/>
</dbReference>
<name>A0A8T1N4L0_CARIL</name>
<dbReference type="EMBL" id="CM031839">
    <property type="protein sequence ID" value="KAG6674704.1"/>
    <property type="molecule type" value="Genomic_DNA"/>
</dbReference>
<dbReference type="InterPro" id="IPR018247">
    <property type="entry name" value="EF_Hand_1_Ca_BS"/>
</dbReference>
<proteinExistence type="predicted"/>
<gene>
    <name evidence="3" type="ORF">CIPAW_15G059200</name>
    <name evidence="4" type="ORF">I3842_15G057700</name>
</gene>